<protein>
    <recommendedName>
        <fullName evidence="1">DUF302 domain-containing protein</fullName>
    </recommendedName>
</protein>
<organism evidence="2">
    <name type="scientific">hydrothermal vent metagenome</name>
    <dbReference type="NCBI Taxonomy" id="652676"/>
    <lineage>
        <taxon>unclassified sequences</taxon>
        <taxon>metagenomes</taxon>
        <taxon>ecological metagenomes</taxon>
    </lineage>
</organism>
<proteinExistence type="predicted"/>
<dbReference type="InterPro" id="IPR005180">
    <property type="entry name" value="DUF302"/>
</dbReference>
<name>A0A3B0Y629_9ZZZZ</name>
<dbReference type="InterPro" id="IPR035923">
    <property type="entry name" value="TT1751-like_sf"/>
</dbReference>
<dbReference type="Gene3D" id="3.30.310.70">
    <property type="entry name" value="TT1751-like domain"/>
    <property type="match status" value="1"/>
</dbReference>
<dbReference type="AlphaFoldDB" id="A0A3B0Y629"/>
<sequence>MLKPILRFLPRIFVVFFLLTGSYLQASESTIYKQTVNAPMKRVYPGVYNALEKAKFYVVFEPMISQNLKRFSEKWGEDYNKSKLSGIRSMVFCNGWYANAVSNADPDMLALCPLRIGLYEKQGKTTVVFAKPTVIAAESAAISVLKEIETKVITAIKAGMKNSAPK</sequence>
<dbReference type="EMBL" id="UOFI01000050">
    <property type="protein sequence ID" value="VAW63826.1"/>
    <property type="molecule type" value="Genomic_DNA"/>
</dbReference>
<dbReference type="Pfam" id="PF03625">
    <property type="entry name" value="DUF302"/>
    <property type="match status" value="1"/>
</dbReference>
<evidence type="ECO:0000313" key="2">
    <source>
        <dbReference type="EMBL" id="VAW63826.1"/>
    </source>
</evidence>
<accession>A0A3B0Y629</accession>
<evidence type="ECO:0000259" key="1">
    <source>
        <dbReference type="Pfam" id="PF03625"/>
    </source>
</evidence>
<feature type="domain" description="DUF302" evidence="1">
    <location>
        <begin position="86"/>
        <end position="132"/>
    </location>
</feature>
<reference evidence="2" key="1">
    <citation type="submission" date="2018-06" db="EMBL/GenBank/DDBJ databases">
        <authorList>
            <person name="Zhirakovskaya E."/>
        </authorList>
    </citation>
    <scope>NUCLEOTIDE SEQUENCE</scope>
</reference>
<gene>
    <name evidence="2" type="ORF">MNBD_GAMMA09-1117</name>
</gene>
<dbReference type="SUPFAM" id="SSF103247">
    <property type="entry name" value="TT1751-like"/>
    <property type="match status" value="1"/>
</dbReference>